<dbReference type="GO" id="GO:0032259">
    <property type="term" value="P:methylation"/>
    <property type="evidence" value="ECO:0007669"/>
    <property type="project" value="UniProtKB-KW"/>
</dbReference>
<proteinExistence type="inferred from homology"/>
<keyword evidence="5" id="KW-0949">S-adenosyl-L-methionine</keyword>
<evidence type="ECO:0000256" key="4">
    <source>
        <dbReference type="ARBA" id="ARBA00022679"/>
    </source>
</evidence>
<evidence type="ECO:0000256" key="1">
    <source>
        <dbReference type="ARBA" id="ARBA00006594"/>
    </source>
</evidence>
<dbReference type="Gene3D" id="1.20.1260.30">
    <property type="match status" value="1"/>
</dbReference>
<name>A0A0G0W476_9BACT</name>
<comment type="similarity">
    <text evidence="1">Belongs to the N(4)/N(6)-methyltransferase family.</text>
</comment>
<evidence type="ECO:0000256" key="6">
    <source>
        <dbReference type="ARBA" id="ARBA00022747"/>
    </source>
</evidence>
<dbReference type="GO" id="GO:0003677">
    <property type="term" value="F:DNA binding"/>
    <property type="evidence" value="ECO:0007669"/>
    <property type="project" value="InterPro"/>
</dbReference>
<dbReference type="InterPro" id="IPR051537">
    <property type="entry name" value="DNA_Adenine_Mtase"/>
</dbReference>
<dbReference type="GO" id="GO:0009007">
    <property type="term" value="F:site-specific DNA-methyltransferase (adenine-specific) activity"/>
    <property type="evidence" value="ECO:0007669"/>
    <property type="project" value="UniProtKB-EC"/>
</dbReference>
<evidence type="ECO:0000259" key="8">
    <source>
        <dbReference type="Pfam" id="PF02384"/>
    </source>
</evidence>
<dbReference type="GO" id="GO:0009307">
    <property type="term" value="P:DNA restriction-modification system"/>
    <property type="evidence" value="ECO:0007669"/>
    <property type="project" value="UniProtKB-KW"/>
</dbReference>
<dbReference type="InterPro" id="IPR029063">
    <property type="entry name" value="SAM-dependent_MTases_sf"/>
</dbReference>
<dbReference type="EC" id="2.1.1.72" evidence="2"/>
<keyword evidence="4" id="KW-0808">Transferase</keyword>
<evidence type="ECO:0000256" key="2">
    <source>
        <dbReference type="ARBA" id="ARBA00011900"/>
    </source>
</evidence>
<feature type="domain" description="DNA methylase adenine-specific" evidence="8">
    <location>
        <begin position="133"/>
        <end position="342"/>
    </location>
</feature>
<dbReference type="CDD" id="cd02440">
    <property type="entry name" value="AdoMet_MTases"/>
    <property type="match status" value="1"/>
</dbReference>
<accession>A0A0G0W476</accession>
<dbReference type="Proteomes" id="UP000034664">
    <property type="component" value="Unassembled WGS sequence"/>
</dbReference>
<dbReference type="PANTHER" id="PTHR42933">
    <property type="entry name" value="SLR6095 PROTEIN"/>
    <property type="match status" value="1"/>
</dbReference>
<dbReference type="AlphaFoldDB" id="A0A0G0W476"/>
<evidence type="ECO:0000313" key="9">
    <source>
        <dbReference type="EMBL" id="KKR70072.1"/>
    </source>
</evidence>
<sequence length="364" mass="41347">MLTQETKRKIDSARNILVGKVPDPKAQVEQITTALIYKFMDDMDKEAIELGGKARFFTKGFEKYAWTKLLDQKLGGHERLELYGEAVAKMSQNPHIPQLFRDIFKDAFLPYRSPETLTLFLKEINGFTYDHSEDLGNAFEYLLSILGSQGDAGQFRTPRHIIDFIAEVVDPKKGDTILDPACGTAGFLISAYKHILKQQKDKPLTPDEKKKLMNNLVGYDISPDMVKLSKVNMYLHGFAEPKIFEYDTLSSEEKWDEMYDVIMANPPFMSPSGGIRPHKRFSVQANRSEVLFVDYIKEHLRPNGRAGIIVPEGIIFQSAGAYKQLRKILVEDGLFAVVSLPAGRLEFLIPTLALKQVFYFLIIL</sequence>
<dbReference type="PRINTS" id="PR00507">
    <property type="entry name" value="N12N6MTFRASE"/>
</dbReference>
<comment type="caution">
    <text evidence="9">The sequence shown here is derived from an EMBL/GenBank/DDBJ whole genome shotgun (WGS) entry which is preliminary data.</text>
</comment>
<dbReference type="Pfam" id="PF02384">
    <property type="entry name" value="N6_Mtase"/>
    <property type="match status" value="1"/>
</dbReference>
<evidence type="ECO:0000256" key="3">
    <source>
        <dbReference type="ARBA" id="ARBA00022603"/>
    </source>
</evidence>
<dbReference type="InterPro" id="IPR038333">
    <property type="entry name" value="T1MK-like_N_sf"/>
</dbReference>
<dbReference type="Gene3D" id="3.40.50.150">
    <property type="entry name" value="Vaccinia Virus protein VP39"/>
    <property type="match status" value="1"/>
</dbReference>
<dbReference type="PATRIC" id="fig|1618482.3.peg.1280"/>
<dbReference type="GO" id="GO:0008170">
    <property type="term" value="F:N-methyltransferase activity"/>
    <property type="evidence" value="ECO:0007669"/>
    <property type="project" value="InterPro"/>
</dbReference>
<gene>
    <name evidence="9" type="ORF">UU14_C0057G0002</name>
</gene>
<evidence type="ECO:0000313" key="10">
    <source>
        <dbReference type="Proteomes" id="UP000034664"/>
    </source>
</evidence>
<protein>
    <recommendedName>
        <fullName evidence="2">site-specific DNA-methyltransferase (adenine-specific)</fullName>
        <ecNumber evidence="2">2.1.1.72</ecNumber>
    </recommendedName>
</protein>
<comment type="catalytic activity">
    <reaction evidence="7">
        <text>a 2'-deoxyadenosine in DNA + S-adenosyl-L-methionine = an N(6)-methyl-2'-deoxyadenosine in DNA + S-adenosyl-L-homocysteine + H(+)</text>
        <dbReference type="Rhea" id="RHEA:15197"/>
        <dbReference type="Rhea" id="RHEA-COMP:12418"/>
        <dbReference type="Rhea" id="RHEA-COMP:12419"/>
        <dbReference type="ChEBI" id="CHEBI:15378"/>
        <dbReference type="ChEBI" id="CHEBI:57856"/>
        <dbReference type="ChEBI" id="CHEBI:59789"/>
        <dbReference type="ChEBI" id="CHEBI:90615"/>
        <dbReference type="ChEBI" id="CHEBI:90616"/>
        <dbReference type="EC" id="2.1.1.72"/>
    </reaction>
</comment>
<evidence type="ECO:0000256" key="7">
    <source>
        <dbReference type="ARBA" id="ARBA00047942"/>
    </source>
</evidence>
<dbReference type="EMBL" id="LBZM01000057">
    <property type="protein sequence ID" value="KKR70072.1"/>
    <property type="molecule type" value="Genomic_DNA"/>
</dbReference>
<keyword evidence="6" id="KW-0680">Restriction system</keyword>
<evidence type="ECO:0000256" key="5">
    <source>
        <dbReference type="ARBA" id="ARBA00022691"/>
    </source>
</evidence>
<dbReference type="InterPro" id="IPR003356">
    <property type="entry name" value="DNA_methylase_A-5"/>
</dbReference>
<keyword evidence="3" id="KW-0489">Methyltransferase</keyword>
<reference evidence="9 10" key="1">
    <citation type="journal article" date="2015" name="Nature">
        <title>rRNA introns, odd ribosomes, and small enigmatic genomes across a large radiation of phyla.</title>
        <authorList>
            <person name="Brown C.T."/>
            <person name="Hug L.A."/>
            <person name="Thomas B.C."/>
            <person name="Sharon I."/>
            <person name="Castelle C.J."/>
            <person name="Singh A."/>
            <person name="Wilkins M.J."/>
            <person name="Williams K.H."/>
            <person name="Banfield J.F."/>
        </authorList>
    </citation>
    <scope>NUCLEOTIDE SEQUENCE [LARGE SCALE GENOMIC DNA]</scope>
</reference>
<dbReference type="PANTHER" id="PTHR42933:SF3">
    <property type="entry name" value="TYPE I RESTRICTION ENZYME MJAVIII METHYLASE SUBUNIT"/>
    <property type="match status" value="1"/>
</dbReference>
<dbReference type="SUPFAM" id="SSF53335">
    <property type="entry name" value="S-adenosyl-L-methionine-dependent methyltransferases"/>
    <property type="match status" value="1"/>
</dbReference>
<organism evidence="9 10">
    <name type="scientific">Candidatus Roizmanbacteria bacterium GW2011_GWB1_40_7</name>
    <dbReference type="NCBI Taxonomy" id="1618482"/>
    <lineage>
        <taxon>Bacteria</taxon>
        <taxon>Candidatus Roizmaniibacteriota</taxon>
    </lineage>
</organism>